<proteinExistence type="predicted"/>
<dbReference type="RefSeq" id="WP_201848295.1">
    <property type="nucleotide sequence ID" value="NZ_JABBYC010000026.1"/>
</dbReference>
<keyword evidence="1" id="KW-1133">Transmembrane helix</keyword>
<evidence type="ECO:0000313" key="3">
    <source>
        <dbReference type="EMBL" id="MBL0887325.1"/>
    </source>
</evidence>
<keyword evidence="1" id="KW-0812">Transmembrane</keyword>
<dbReference type="InterPro" id="IPR012495">
    <property type="entry name" value="TadE-like_dom"/>
</dbReference>
<keyword evidence="4" id="KW-1185">Reference proteome</keyword>
<feature type="transmembrane region" description="Helical" evidence="1">
    <location>
        <begin position="40"/>
        <end position="59"/>
    </location>
</feature>
<name>A0ABS1LM32_9MICO</name>
<evidence type="ECO:0000256" key="1">
    <source>
        <dbReference type="SAM" id="Phobius"/>
    </source>
</evidence>
<gene>
    <name evidence="3" type="ORF">HGK34_13740</name>
</gene>
<dbReference type="Pfam" id="PF07811">
    <property type="entry name" value="TadE"/>
    <property type="match status" value="1"/>
</dbReference>
<dbReference type="EMBL" id="JABBYC010000026">
    <property type="protein sequence ID" value="MBL0887325.1"/>
    <property type="molecule type" value="Genomic_DNA"/>
</dbReference>
<feature type="domain" description="TadE-like" evidence="2">
    <location>
        <begin position="39"/>
        <end position="80"/>
    </location>
</feature>
<organism evidence="3 4">
    <name type="scientific">Myceligenerans indicum</name>
    <dbReference type="NCBI Taxonomy" id="2593663"/>
    <lineage>
        <taxon>Bacteria</taxon>
        <taxon>Bacillati</taxon>
        <taxon>Actinomycetota</taxon>
        <taxon>Actinomycetes</taxon>
        <taxon>Micrococcales</taxon>
        <taxon>Promicromonosporaceae</taxon>
        <taxon>Myceligenerans</taxon>
    </lineage>
</organism>
<sequence>MTRSRDFPRHRSVVPFRAAVARRRIGGGSSGDPVGERGNVAINTAVVFPMVLLIAMLLLMAGRMVLAQGAVQSAANEAARSASISRTAAAAEISASQTARSTLNNSGISCSSTKVTPVLDAFTLPLGTVGEVRVEVSCVVPLADLGLPGAPGTRKMHATATSVLDAYRGRG</sequence>
<comment type="caution">
    <text evidence="3">The sequence shown here is derived from an EMBL/GenBank/DDBJ whole genome shotgun (WGS) entry which is preliminary data.</text>
</comment>
<reference evidence="3 4" key="1">
    <citation type="journal article" date="2021" name="Arch. Microbiol.">
        <title>Myceligenerans indicum sp. nov., an actinobacterium isolated from mangrove sediment of Sundarbans, India.</title>
        <authorList>
            <person name="Asha K."/>
            <person name="Bhadury P."/>
        </authorList>
    </citation>
    <scope>NUCLEOTIDE SEQUENCE [LARGE SCALE GENOMIC DNA]</scope>
    <source>
        <strain evidence="3 4">I2</strain>
    </source>
</reference>
<protein>
    <submittedName>
        <fullName evidence="3">Pilus assembly protein</fullName>
    </submittedName>
</protein>
<evidence type="ECO:0000259" key="2">
    <source>
        <dbReference type="Pfam" id="PF07811"/>
    </source>
</evidence>
<keyword evidence="1" id="KW-0472">Membrane</keyword>
<dbReference type="Proteomes" id="UP000675409">
    <property type="component" value="Unassembled WGS sequence"/>
</dbReference>
<evidence type="ECO:0000313" key="4">
    <source>
        <dbReference type="Proteomes" id="UP000675409"/>
    </source>
</evidence>
<accession>A0ABS1LM32</accession>